<evidence type="ECO:0000256" key="3">
    <source>
        <dbReference type="ARBA" id="ARBA00012417"/>
    </source>
</evidence>
<dbReference type="EMBL" id="JAVDQH010000008">
    <property type="protein sequence ID" value="MDR6244560.1"/>
    <property type="molecule type" value="Genomic_DNA"/>
</dbReference>
<keyword evidence="11" id="KW-0269">Exonuclease</keyword>
<evidence type="ECO:0000256" key="4">
    <source>
        <dbReference type="ARBA" id="ARBA00020311"/>
    </source>
</evidence>
<dbReference type="Proteomes" id="UP001185028">
    <property type="component" value="Unassembled WGS sequence"/>
</dbReference>
<dbReference type="InterPro" id="IPR002562">
    <property type="entry name" value="3'-5'_exonuclease_dom"/>
</dbReference>
<sequence length="897" mass="100316">MDKFMLIDGNSIIYRAFFAMQQPMTTSSGLHTNAVYGFTNMLLRVLEEHKPTHVMVAFDAGKITFRHSSYQDYKGGRQKTPPELSEQFPLLKDLLTAFGISHYQLEGYEADDIIGTLSRQAEEKGCEVLVLSGDKDMLQLASEHVRIALTRKGVSEIEQYGPHEVQERYGLTPEQIIDLKGLMGDASDNIPGIPGVGEKTALKLLHQFGTVEEVLENTDQLKGKMKEKVETHAEDARLSKELATIFREVPFDASWDSMKYEGIQAATAVTALQKLEFKSILQRLDLSDVAAHPDATLDELNADADGGSAPMPDLKVTMLDEPQVSELEAALSTVDVVHVESHGDNPHHAELVGVLFGTPEEYYFLTPDVLKSDAAAAIRRWLGDSSIPKQGHDLHRADLVLFWEGIAFAGAAFDIQIAAYLLDPTESGQSLSALASKYALPVLSEDEAVFGKGAKYKVPEQDVLSQHLARKAATIRQLVPLQREQLEQNEMTPLFSDLEMPLSRILADMEKQGVAVNTDELRALGKEFEQQISKLVAQIYDMAGTEFNLNSPKQLGEILFDRLGLPVKKKTKTGYSTSADVLEELAPYHDIVQYILTYRQLAKLQSTYVEGLLKEIHPKSGKVHTYFRQTITATGRLSSQFPNLQNIPIRLEEGRKLRKVFVPSEQGWSMLSADYSQIELRVLAHISDDAGLKDAFVHDMDIHTKTAMDVFGVAQEQVDSNMRRSAKAVNFGIVYGISDYGLSQNLGITRKEAGDFINQYFDVFQGVRRYMDEIVDEAKQNGYVKTMLERRRYLPEIRSSNFNLRSFAERTAMNTPIQGTAADIIKLAMVHMDRALTENGLKSRMLLQVHDELVFEVPADELEQMKTLVPQVMRDALELSVPLKADVSYGANWYEAK</sequence>
<dbReference type="Gene3D" id="3.30.70.370">
    <property type="match status" value="1"/>
</dbReference>
<name>A0ABU1IZA0_9BACL</name>
<keyword evidence="8" id="KW-0540">Nuclease</keyword>
<evidence type="ECO:0000256" key="15">
    <source>
        <dbReference type="ARBA" id="ARBA00049244"/>
    </source>
</evidence>
<dbReference type="PANTHER" id="PTHR10133">
    <property type="entry name" value="DNA POLYMERASE I"/>
    <property type="match status" value="1"/>
</dbReference>
<dbReference type="EC" id="2.7.7.7" evidence="3 16"/>
<dbReference type="SUPFAM" id="SSF53098">
    <property type="entry name" value="Ribonuclease H-like"/>
    <property type="match status" value="1"/>
</dbReference>
<dbReference type="NCBIfam" id="TIGR00593">
    <property type="entry name" value="pola"/>
    <property type="match status" value="1"/>
</dbReference>
<evidence type="ECO:0000256" key="13">
    <source>
        <dbReference type="ARBA" id="ARBA00023125"/>
    </source>
</evidence>
<dbReference type="Pfam" id="PF00476">
    <property type="entry name" value="DNA_pol_A"/>
    <property type="match status" value="1"/>
</dbReference>
<dbReference type="Pfam" id="PF01367">
    <property type="entry name" value="5_3_exonuc"/>
    <property type="match status" value="1"/>
</dbReference>
<dbReference type="SMART" id="SM00475">
    <property type="entry name" value="53EXOc"/>
    <property type="match status" value="1"/>
</dbReference>
<dbReference type="GO" id="GO:0003887">
    <property type="term" value="F:DNA-directed DNA polymerase activity"/>
    <property type="evidence" value="ECO:0007669"/>
    <property type="project" value="UniProtKB-EC"/>
</dbReference>
<dbReference type="SMART" id="SM00482">
    <property type="entry name" value="POLAc"/>
    <property type="match status" value="1"/>
</dbReference>
<protein>
    <recommendedName>
        <fullName evidence="4 16">DNA polymerase I</fullName>
        <ecNumber evidence="3 16">2.7.7.7</ecNumber>
    </recommendedName>
</protein>
<evidence type="ECO:0000256" key="11">
    <source>
        <dbReference type="ARBA" id="ARBA00022839"/>
    </source>
</evidence>
<keyword evidence="13 17" id="KW-0238">DNA-binding</keyword>
<comment type="subunit">
    <text evidence="2 17">Single-chain monomer with multiple functions.</text>
</comment>
<dbReference type="InterPro" id="IPR012337">
    <property type="entry name" value="RNaseH-like_sf"/>
</dbReference>
<dbReference type="InterPro" id="IPR054690">
    <property type="entry name" value="DNA_polI_exonuclease"/>
</dbReference>
<dbReference type="InterPro" id="IPR043502">
    <property type="entry name" value="DNA/RNA_pol_sf"/>
</dbReference>
<dbReference type="InterPro" id="IPR002421">
    <property type="entry name" value="5-3_exonuclease"/>
</dbReference>
<dbReference type="Gene3D" id="1.20.1060.10">
    <property type="entry name" value="Taq DNA Polymerase, Chain T, domain 4"/>
    <property type="match status" value="1"/>
</dbReference>
<keyword evidence="12 17" id="KW-0239">DNA-directed DNA polymerase</keyword>
<dbReference type="PANTHER" id="PTHR10133:SF27">
    <property type="entry name" value="DNA POLYMERASE NU"/>
    <property type="match status" value="1"/>
</dbReference>
<evidence type="ECO:0000259" key="19">
    <source>
        <dbReference type="SMART" id="SM00475"/>
    </source>
</evidence>
<evidence type="ECO:0000256" key="2">
    <source>
        <dbReference type="ARBA" id="ARBA00011541"/>
    </source>
</evidence>
<dbReference type="SMART" id="SM00474">
    <property type="entry name" value="35EXOc"/>
    <property type="match status" value="1"/>
</dbReference>
<gene>
    <name evidence="17" type="primary">polA</name>
    <name evidence="21" type="ORF">JOC58_002453</name>
</gene>
<dbReference type="SUPFAM" id="SSF88723">
    <property type="entry name" value="PIN domain-like"/>
    <property type="match status" value="1"/>
</dbReference>
<dbReference type="InterPro" id="IPR008918">
    <property type="entry name" value="HhH2"/>
</dbReference>
<keyword evidence="6 17" id="KW-0548">Nucleotidyltransferase</keyword>
<dbReference type="InterPro" id="IPR036397">
    <property type="entry name" value="RNaseH_sf"/>
</dbReference>
<dbReference type="InterPro" id="IPR001098">
    <property type="entry name" value="DNA-dir_DNA_pol_A_palm_dom"/>
</dbReference>
<comment type="catalytic activity">
    <reaction evidence="15 17">
        <text>DNA(n) + a 2'-deoxyribonucleoside 5'-triphosphate = DNA(n+1) + diphosphate</text>
        <dbReference type="Rhea" id="RHEA:22508"/>
        <dbReference type="Rhea" id="RHEA-COMP:17339"/>
        <dbReference type="Rhea" id="RHEA-COMP:17340"/>
        <dbReference type="ChEBI" id="CHEBI:33019"/>
        <dbReference type="ChEBI" id="CHEBI:61560"/>
        <dbReference type="ChEBI" id="CHEBI:173112"/>
        <dbReference type="EC" id="2.7.7.7"/>
    </reaction>
</comment>
<evidence type="ECO:0000313" key="21">
    <source>
        <dbReference type="EMBL" id="MDR6244560.1"/>
    </source>
</evidence>
<evidence type="ECO:0000256" key="9">
    <source>
        <dbReference type="ARBA" id="ARBA00022763"/>
    </source>
</evidence>
<keyword evidence="9 17" id="KW-0227">DNA damage</keyword>
<evidence type="ECO:0000256" key="17">
    <source>
        <dbReference type="RuleBase" id="RU004460"/>
    </source>
</evidence>
<dbReference type="PRINTS" id="PR00868">
    <property type="entry name" value="DNAPOLI"/>
</dbReference>
<feature type="domain" description="5'-3' exonuclease" evidence="19">
    <location>
        <begin position="2"/>
        <end position="261"/>
    </location>
</feature>
<evidence type="ECO:0000259" key="18">
    <source>
        <dbReference type="SMART" id="SM00474"/>
    </source>
</evidence>
<comment type="similarity">
    <text evidence="1 17">Belongs to the DNA polymerase type-A family.</text>
</comment>
<evidence type="ECO:0000256" key="10">
    <source>
        <dbReference type="ARBA" id="ARBA00022801"/>
    </source>
</evidence>
<evidence type="ECO:0000259" key="20">
    <source>
        <dbReference type="SMART" id="SM00482"/>
    </source>
</evidence>
<feature type="domain" description="3'-5' exonuclease" evidence="18">
    <location>
        <begin position="315"/>
        <end position="487"/>
    </location>
</feature>
<keyword evidence="7 17" id="KW-0235">DNA replication</keyword>
<dbReference type="NCBIfam" id="NF004397">
    <property type="entry name" value="PRK05755.1"/>
    <property type="match status" value="1"/>
</dbReference>
<dbReference type="CDD" id="cd09898">
    <property type="entry name" value="H3TH_53EXO"/>
    <property type="match status" value="1"/>
</dbReference>
<keyword evidence="10" id="KW-0378">Hydrolase</keyword>
<dbReference type="Gene3D" id="3.30.420.10">
    <property type="entry name" value="Ribonuclease H-like superfamily/Ribonuclease H"/>
    <property type="match status" value="1"/>
</dbReference>
<dbReference type="Gene3D" id="3.40.50.1010">
    <property type="entry name" value="5'-nuclease"/>
    <property type="match status" value="1"/>
</dbReference>
<dbReference type="CDD" id="cd06140">
    <property type="entry name" value="DNA_polA_I_Bacillus_like_exo"/>
    <property type="match status" value="1"/>
</dbReference>
<dbReference type="InterPro" id="IPR029060">
    <property type="entry name" value="PIN-like_dom_sf"/>
</dbReference>
<evidence type="ECO:0000256" key="1">
    <source>
        <dbReference type="ARBA" id="ARBA00007705"/>
    </source>
</evidence>
<dbReference type="SUPFAM" id="SSF47807">
    <property type="entry name" value="5' to 3' exonuclease, C-terminal subdomain"/>
    <property type="match status" value="1"/>
</dbReference>
<organism evidence="21 22">
    <name type="scientific">Paenibacillus hunanensis</name>
    <dbReference type="NCBI Taxonomy" id="539262"/>
    <lineage>
        <taxon>Bacteria</taxon>
        <taxon>Bacillati</taxon>
        <taxon>Bacillota</taxon>
        <taxon>Bacilli</taxon>
        <taxon>Bacillales</taxon>
        <taxon>Paenibacillaceae</taxon>
        <taxon>Paenibacillus</taxon>
    </lineage>
</organism>
<evidence type="ECO:0000256" key="12">
    <source>
        <dbReference type="ARBA" id="ARBA00022932"/>
    </source>
</evidence>
<dbReference type="Gene3D" id="1.10.150.20">
    <property type="entry name" value="5' to 3' exonuclease, C-terminal subdomain"/>
    <property type="match status" value="2"/>
</dbReference>
<dbReference type="PROSITE" id="PS00447">
    <property type="entry name" value="DNA_POLYMERASE_A"/>
    <property type="match status" value="1"/>
</dbReference>
<evidence type="ECO:0000256" key="5">
    <source>
        <dbReference type="ARBA" id="ARBA00022679"/>
    </source>
</evidence>
<evidence type="ECO:0000256" key="6">
    <source>
        <dbReference type="ARBA" id="ARBA00022695"/>
    </source>
</evidence>
<dbReference type="InterPro" id="IPR036279">
    <property type="entry name" value="5-3_exonuclease_C_sf"/>
</dbReference>
<keyword evidence="5 17" id="KW-0808">Transferase</keyword>
<dbReference type="CDD" id="cd08637">
    <property type="entry name" value="DNA_pol_A_pol_I_C"/>
    <property type="match status" value="1"/>
</dbReference>
<evidence type="ECO:0000256" key="14">
    <source>
        <dbReference type="ARBA" id="ARBA00023204"/>
    </source>
</evidence>
<dbReference type="InterPro" id="IPR002298">
    <property type="entry name" value="DNA_polymerase_A"/>
</dbReference>
<keyword evidence="14 17" id="KW-0234">DNA repair</keyword>
<dbReference type="InterPro" id="IPR019760">
    <property type="entry name" value="DNA-dir_DNA_pol_A_CS"/>
</dbReference>
<dbReference type="InterPro" id="IPR020045">
    <property type="entry name" value="DNA_polI_H3TH"/>
</dbReference>
<accession>A0ABU1IZA0</accession>
<proteinExistence type="inferred from homology"/>
<dbReference type="SUPFAM" id="SSF56672">
    <property type="entry name" value="DNA/RNA polymerases"/>
    <property type="match status" value="1"/>
</dbReference>
<dbReference type="RefSeq" id="WP_188773952.1">
    <property type="nucleotide sequence ID" value="NZ_BMMB01000001.1"/>
</dbReference>
<evidence type="ECO:0000256" key="16">
    <source>
        <dbReference type="NCBIfam" id="TIGR00593"/>
    </source>
</evidence>
<dbReference type="InterPro" id="IPR020046">
    <property type="entry name" value="5-3_exonucl_a-hlix_arch_N"/>
</dbReference>
<feature type="domain" description="DNA-directed DNA polymerase family A palm" evidence="20">
    <location>
        <begin position="654"/>
        <end position="861"/>
    </location>
</feature>
<comment type="caution">
    <text evidence="21">The sequence shown here is derived from an EMBL/GenBank/DDBJ whole genome shotgun (WGS) entry which is preliminary data.</text>
</comment>
<dbReference type="Pfam" id="PF22619">
    <property type="entry name" value="DNA_polI_exo1"/>
    <property type="match status" value="1"/>
</dbReference>
<evidence type="ECO:0000256" key="8">
    <source>
        <dbReference type="ARBA" id="ARBA00022722"/>
    </source>
</evidence>
<evidence type="ECO:0000256" key="7">
    <source>
        <dbReference type="ARBA" id="ARBA00022705"/>
    </source>
</evidence>
<dbReference type="InterPro" id="IPR018320">
    <property type="entry name" value="DNA_polymerase_1"/>
</dbReference>
<evidence type="ECO:0000313" key="22">
    <source>
        <dbReference type="Proteomes" id="UP001185028"/>
    </source>
</evidence>
<reference evidence="21 22" key="1">
    <citation type="submission" date="2023-07" db="EMBL/GenBank/DDBJ databases">
        <title>Genomic Encyclopedia of Type Strains, Phase IV (KMG-IV): sequencing the most valuable type-strain genomes for metagenomic binning, comparative biology and taxonomic classification.</title>
        <authorList>
            <person name="Goeker M."/>
        </authorList>
    </citation>
    <scope>NUCLEOTIDE SEQUENCE [LARGE SCALE GENOMIC DNA]</scope>
    <source>
        <strain evidence="21 22">DSM 22170</strain>
    </source>
</reference>
<dbReference type="SMART" id="SM00279">
    <property type="entry name" value="HhH2"/>
    <property type="match status" value="1"/>
</dbReference>
<dbReference type="CDD" id="cd09859">
    <property type="entry name" value="PIN_53EXO"/>
    <property type="match status" value="1"/>
</dbReference>
<dbReference type="Pfam" id="PF02739">
    <property type="entry name" value="5_3_exonuc_N"/>
    <property type="match status" value="1"/>
</dbReference>
<keyword evidence="22" id="KW-1185">Reference proteome</keyword>